<dbReference type="EMBL" id="CP050804">
    <property type="protein sequence ID" value="QJC21726.1"/>
    <property type="molecule type" value="Genomic_DNA"/>
</dbReference>
<evidence type="ECO:0000313" key="7">
    <source>
        <dbReference type="EMBL" id="QJC21726.1"/>
    </source>
</evidence>
<gene>
    <name evidence="7" type="ORF">HC352_03880</name>
</gene>
<evidence type="ECO:0000256" key="1">
    <source>
        <dbReference type="ARBA" id="ARBA00001946"/>
    </source>
</evidence>
<dbReference type="KEGG" id="arca:HC352_03880"/>
<evidence type="ECO:0000256" key="5">
    <source>
        <dbReference type="RuleBase" id="RU003476"/>
    </source>
</evidence>
<keyword evidence="8" id="KW-1185">Reference proteome</keyword>
<dbReference type="AlphaFoldDB" id="A0A6H2EK50"/>
<evidence type="ECO:0000256" key="2">
    <source>
        <dbReference type="ARBA" id="ARBA00005582"/>
    </source>
</evidence>
<evidence type="ECO:0000256" key="3">
    <source>
        <dbReference type="ARBA" id="ARBA00022801"/>
    </source>
</evidence>
<evidence type="ECO:0000259" key="6">
    <source>
        <dbReference type="PROSITE" id="PS51462"/>
    </source>
</evidence>
<dbReference type="Proteomes" id="UP000502298">
    <property type="component" value="Chromosome"/>
</dbReference>
<organism evidence="7 8">
    <name type="scientific">Arcanobacterium buesumense</name>
    <dbReference type="NCBI Taxonomy" id="2722751"/>
    <lineage>
        <taxon>Bacteria</taxon>
        <taxon>Bacillati</taxon>
        <taxon>Actinomycetota</taxon>
        <taxon>Actinomycetes</taxon>
        <taxon>Actinomycetales</taxon>
        <taxon>Actinomycetaceae</taxon>
        <taxon>Arcanobacterium</taxon>
    </lineage>
</organism>
<comment type="similarity">
    <text evidence="2 5">Belongs to the Nudix hydrolase family.</text>
</comment>
<dbReference type="CDD" id="cd04685">
    <property type="entry name" value="NUDIX_Hydrolase"/>
    <property type="match status" value="1"/>
</dbReference>
<dbReference type="InterPro" id="IPR020084">
    <property type="entry name" value="NUDIX_hydrolase_CS"/>
</dbReference>
<feature type="domain" description="Nudix hydrolase" evidence="6">
    <location>
        <begin position="23"/>
        <end position="170"/>
    </location>
</feature>
<protein>
    <submittedName>
        <fullName evidence="7">NUDIX domain-containing protein</fullName>
    </submittedName>
</protein>
<dbReference type="SUPFAM" id="SSF55811">
    <property type="entry name" value="Nudix"/>
    <property type="match status" value="1"/>
</dbReference>
<keyword evidence="4" id="KW-0460">Magnesium</keyword>
<evidence type="ECO:0000313" key="8">
    <source>
        <dbReference type="Proteomes" id="UP000502298"/>
    </source>
</evidence>
<dbReference type="PANTHER" id="PTHR43046:SF12">
    <property type="entry name" value="GDP-MANNOSE MANNOSYL HYDROLASE"/>
    <property type="match status" value="1"/>
</dbReference>
<dbReference type="Gene3D" id="3.90.79.10">
    <property type="entry name" value="Nucleoside Triphosphate Pyrophosphohydrolase"/>
    <property type="match status" value="1"/>
</dbReference>
<dbReference type="GO" id="GO:0016787">
    <property type="term" value="F:hydrolase activity"/>
    <property type="evidence" value="ECO:0007669"/>
    <property type="project" value="UniProtKB-KW"/>
</dbReference>
<dbReference type="Pfam" id="PF00293">
    <property type="entry name" value="NUDIX"/>
    <property type="match status" value="1"/>
</dbReference>
<dbReference type="InterPro" id="IPR000086">
    <property type="entry name" value="NUDIX_hydrolase_dom"/>
</dbReference>
<dbReference type="PROSITE" id="PS51462">
    <property type="entry name" value="NUDIX"/>
    <property type="match status" value="1"/>
</dbReference>
<dbReference type="InterPro" id="IPR020476">
    <property type="entry name" value="Nudix_hydrolase"/>
</dbReference>
<reference evidence="7 8" key="1">
    <citation type="submission" date="2020-03" db="EMBL/GenBank/DDBJ databases">
        <title>Complete genome of Arcanobacterium buesumensis sp. nov. strain 2701.</title>
        <authorList>
            <person name="Borowiak M."/>
            <person name="Alssahen M."/>
            <person name="Laemmler C."/>
            <person name="Malorny B."/>
            <person name="Hassan A."/>
            <person name="Prenger-Berninghoff E."/>
            <person name="Ploetz M."/>
            <person name="Abdulmawjood A."/>
        </authorList>
    </citation>
    <scope>NUCLEOTIDE SEQUENCE [LARGE SCALE GENOMIC DNA]</scope>
    <source>
        <strain evidence="7 8">2701</strain>
    </source>
</reference>
<evidence type="ECO:0000256" key="4">
    <source>
        <dbReference type="ARBA" id="ARBA00022842"/>
    </source>
</evidence>
<sequence length="189" mass="21864">MEGSTLSVDDSFVEWPLNDEGVPYRQAARIVVFDSVGRIFLIKGHDIDDEAYSWWFTPGGGLENNESTRQAAVRELREETGLVVETHRLIGPVLARYSTFHFAAKDRRQDEEFFIVHLDDTEAQAIVSDSGRQWTSLEEQVLDEQRWWDLDELAKVQSDGQLVFPRDLIDYAREWLDGWDGVCRTIVER</sequence>
<dbReference type="InterPro" id="IPR015797">
    <property type="entry name" value="NUDIX_hydrolase-like_dom_sf"/>
</dbReference>
<dbReference type="PROSITE" id="PS00893">
    <property type="entry name" value="NUDIX_BOX"/>
    <property type="match status" value="1"/>
</dbReference>
<accession>A0A6H2EK50</accession>
<dbReference type="PANTHER" id="PTHR43046">
    <property type="entry name" value="GDP-MANNOSE MANNOSYL HYDROLASE"/>
    <property type="match status" value="1"/>
</dbReference>
<name>A0A6H2EK50_9ACTO</name>
<comment type="cofactor">
    <cofactor evidence="1">
        <name>Mg(2+)</name>
        <dbReference type="ChEBI" id="CHEBI:18420"/>
    </cofactor>
</comment>
<dbReference type="PRINTS" id="PR00502">
    <property type="entry name" value="NUDIXFAMILY"/>
</dbReference>
<keyword evidence="3 5" id="KW-0378">Hydrolase</keyword>
<proteinExistence type="inferred from homology"/>